<dbReference type="PANTHER" id="PTHR10151:SF120">
    <property type="entry name" value="BIS(5'-ADENOSYL)-TRIPHOSPHATASE"/>
    <property type="match status" value="1"/>
</dbReference>
<dbReference type="RefSeq" id="WP_058858602.1">
    <property type="nucleotide sequence ID" value="NZ_BJZR01000080.1"/>
</dbReference>
<evidence type="ECO:0000313" key="2">
    <source>
        <dbReference type="EMBL" id="GEO93052.1"/>
    </source>
</evidence>
<gene>
    <name evidence="1" type="ORF">AS188_09190</name>
    <name evidence="2" type="ORF">KFL01_23580</name>
</gene>
<evidence type="ECO:0000313" key="3">
    <source>
        <dbReference type="Proteomes" id="UP000057181"/>
    </source>
</evidence>
<accession>A0A0U3HQW2</accession>
<evidence type="ECO:0000313" key="1">
    <source>
        <dbReference type="EMBL" id="ALU39894.1"/>
    </source>
</evidence>
<dbReference type="Proteomes" id="UP000057181">
    <property type="component" value="Chromosome"/>
</dbReference>
<reference evidence="1 3" key="1">
    <citation type="submission" date="2015-11" db="EMBL/GenBank/DDBJ databases">
        <title>Complete Genome Sequence of Kocuria flava strain HO-9041.</title>
        <authorList>
            <person name="Zhou M."/>
            <person name="Dai J."/>
        </authorList>
    </citation>
    <scope>NUCLEOTIDE SEQUENCE [LARGE SCALE GENOMIC DNA]</scope>
    <source>
        <strain evidence="1 3">HO-9041</strain>
    </source>
</reference>
<dbReference type="AlphaFoldDB" id="A0A0U3HQW2"/>
<dbReference type="EMBL" id="BJZR01000080">
    <property type="protein sequence ID" value="GEO93052.1"/>
    <property type="molecule type" value="Genomic_DNA"/>
</dbReference>
<organism evidence="1 3">
    <name type="scientific">Kocuria flava</name>
    <dbReference type="NCBI Taxonomy" id="446860"/>
    <lineage>
        <taxon>Bacteria</taxon>
        <taxon>Bacillati</taxon>
        <taxon>Actinomycetota</taxon>
        <taxon>Actinomycetes</taxon>
        <taxon>Micrococcales</taxon>
        <taxon>Micrococcaceae</taxon>
        <taxon>Kocuria</taxon>
    </lineage>
</organism>
<dbReference type="EMBL" id="CP013254">
    <property type="protein sequence ID" value="ALU39894.1"/>
    <property type="molecule type" value="Genomic_DNA"/>
</dbReference>
<dbReference type="Gene3D" id="3.40.720.10">
    <property type="entry name" value="Alkaline Phosphatase, subunit A"/>
    <property type="match status" value="1"/>
</dbReference>
<protein>
    <submittedName>
        <fullName evidence="2">Alkaline phosphatase family protein</fullName>
    </submittedName>
    <submittedName>
        <fullName evidence="1">Phosphodiesterase</fullName>
    </submittedName>
</protein>
<dbReference type="SUPFAM" id="SSF53649">
    <property type="entry name" value="Alkaline phosphatase-like"/>
    <property type="match status" value="1"/>
</dbReference>
<proteinExistence type="predicted"/>
<keyword evidence="4" id="KW-1185">Reference proteome</keyword>
<dbReference type="PANTHER" id="PTHR10151">
    <property type="entry name" value="ECTONUCLEOTIDE PYROPHOSPHATASE/PHOSPHODIESTERASE"/>
    <property type="match status" value="1"/>
</dbReference>
<dbReference type="InterPro" id="IPR017850">
    <property type="entry name" value="Alkaline_phosphatase_core_sf"/>
</dbReference>
<dbReference type="Proteomes" id="UP000321155">
    <property type="component" value="Unassembled WGS sequence"/>
</dbReference>
<sequence length="391" mass="41508">MRVLEEHLPGLPEGLPAPPRYGTRSVAEVLGSAAASIGVPGFTDALGLPAARRVVVVLVDGLGRAQLRARAGHAPLLSGAQALGTLDAAFPTTTAASLASLGTGTPPGRHGLVGYDVLDPARDTVVNQLGGWDPEVDPARWQPVPTVLERAAEHVDVVTVSRHRFAGSGLTGAALRGGRFVPADGPAARVSTALDQLAPGRESLVYFYWDELDRTGHARGWESTEWTEQLEELDGALRRFVARVPKDTTVLVTGDHGMLDVPSAARADYSALPGLLDGVRHTAGEPRAVQLHLEPGLSAREAGDLVAAWREHFGSRTWLVTREAALAAGYFGPPAQVRDEVRGRIGDLLVLAREPLALFDLRRQPASVLAMVGQHGSLTRAEREVPLLRLA</sequence>
<dbReference type="Pfam" id="PF01663">
    <property type="entry name" value="Phosphodiest"/>
    <property type="match status" value="1"/>
</dbReference>
<dbReference type="KEGG" id="kfv:AS188_09190"/>
<name>A0A0U3HQW2_9MICC</name>
<reference evidence="2 4" key="2">
    <citation type="submission" date="2019-07" db="EMBL/GenBank/DDBJ databases">
        <title>Whole genome shotgun sequence of Kocuria flava NBRC 107626.</title>
        <authorList>
            <person name="Hosoyama A."/>
            <person name="Uohara A."/>
            <person name="Ohji S."/>
            <person name="Ichikawa N."/>
        </authorList>
    </citation>
    <scope>NUCLEOTIDE SEQUENCE [LARGE SCALE GENOMIC DNA]</scope>
    <source>
        <strain evidence="2 4">NBRC 107626</strain>
    </source>
</reference>
<dbReference type="GO" id="GO:0016787">
    <property type="term" value="F:hydrolase activity"/>
    <property type="evidence" value="ECO:0007669"/>
    <property type="project" value="UniProtKB-ARBA"/>
</dbReference>
<evidence type="ECO:0000313" key="4">
    <source>
        <dbReference type="Proteomes" id="UP000321155"/>
    </source>
</evidence>
<dbReference type="STRING" id="446860.AS188_09190"/>
<dbReference type="OrthoDB" id="9779267at2"/>
<dbReference type="InterPro" id="IPR002591">
    <property type="entry name" value="Phosphodiest/P_Trfase"/>
</dbReference>